<evidence type="ECO:0000313" key="2">
    <source>
        <dbReference type="EMBL" id="KAF1934866.1"/>
    </source>
</evidence>
<feature type="region of interest" description="Disordered" evidence="1">
    <location>
        <begin position="25"/>
        <end position="71"/>
    </location>
</feature>
<feature type="non-terminal residue" evidence="2">
    <location>
        <position position="1"/>
    </location>
</feature>
<gene>
    <name evidence="2" type="ORF">EJ02DRAFT_296993</name>
</gene>
<protein>
    <submittedName>
        <fullName evidence="2">Uncharacterized protein</fullName>
    </submittedName>
</protein>
<sequence length="234" mass="25165">LSINYICNELNNKARCDNPIKSATFGAKQNANNGNKSNNNTPQGGRSHCGRGSGQGGCGGGSGNNDNRQTTVTDDKRSALQAYCNHCKHTHIGAGNNCYFTFPHKAPEAWQARNANKIKTETSTGTANVAIVTHTEPDIERTFETFSFASVKLSADVLSQAGRSNYKKRFILNTGSSDHICNNYSKFISFTNNPSFHAVIDTGAGPIVANCKGTIEITVLTSNSSLHQVQFTNV</sequence>
<reference evidence="2" key="1">
    <citation type="journal article" date="2020" name="Stud. Mycol.">
        <title>101 Dothideomycetes genomes: a test case for predicting lifestyles and emergence of pathogens.</title>
        <authorList>
            <person name="Haridas S."/>
            <person name="Albert R."/>
            <person name="Binder M."/>
            <person name="Bloem J."/>
            <person name="Labutti K."/>
            <person name="Salamov A."/>
            <person name="Andreopoulos B."/>
            <person name="Baker S."/>
            <person name="Barry K."/>
            <person name="Bills G."/>
            <person name="Bluhm B."/>
            <person name="Cannon C."/>
            <person name="Castanera R."/>
            <person name="Culley D."/>
            <person name="Daum C."/>
            <person name="Ezra D."/>
            <person name="Gonzalez J."/>
            <person name="Henrissat B."/>
            <person name="Kuo A."/>
            <person name="Liang C."/>
            <person name="Lipzen A."/>
            <person name="Lutzoni F."/>
            <person name="Magnuson J."/>
            <person name="Mondo S."/>
            <person name="Nolan M."/>
            <person name="Ohm R."/>
            <person name="Pangilinan J."/>
            <person name="Park H.-J."/>
            <person name="Ramirez L."/>
            <person name="Alfaro M."/>
            <person name="Sun H."/>
            <person name="Tritt A."/>
            <person name="Yoshinaga Y."/>
            <person name="Zwiers L.-H."/>
            <person name="Turgeon B."/>
            <person name="Goodwin S."/>
            <person name="Spatafora J."/>
            <person name="Crous P."/>
            <person name="Grigoriev I."/>
        </authorList>
    </citation>
    <scope>NUCLEOTIDE SEQUENCE</scope>
    <source>
        <strain evidence="2">CBS 161.51</strain>
    </source>
</reference>
<organism evidence="2 3">
    <name type="scientific">Clathrospora elynae</name>
    <dbReference type="NCBI Taxonomy" id="706981"/>
    <lineage>
        <taxon>Eukaryota</taxon>
        <taxon>Fungi</taxon>
        <taxon>Dikarya</taxon>
        <taxon>Ascomycota</taxon>
        <taxon>Pezizomycotina</taxon>
        <taxon>Dothideomycetes</taxon>
        <taxon>Pleosporomycetidae</taxon>
        <taxon>Pleosporales</taxon>
        <taxon>Diademaceae</taxon>
        <taxon>Clathrospora</taxon>
    </lineage>
</organism>
<dbReference type="EMBL" id="ML976354">
    <property type="protein sequence ID" value="KAF1934866.1"/>
    <property type="molecule type" value="Genomic_DNA"/>
</dbReference>
<name>A0A6A5S8V8_9PLEO</name>
<evidence type="ECO:0000256" key="1">
    <source>
        <dbReference type="SAM" id="MobiDB-lite"/>
    </source>
</evidence>
<feature type="compositionally biased region" description="Low complexity" evidence="1">
    <location>
        <begin position="26"/>
        <end position="46"/>
    </location>
</feature>
<accession>A0A6A5S8V8</accession>
<keyword evidence="3" id="KW-1185">Reference proteome</keyword>
<feature type="compositionally biased region" description="Gly residues" evidence="1">
    <location>
        <begin position="51"/>
        <end position="63"/>
    </location>
</feature>
<proteinExistence type="predicted"/>
<dbReference type="Proteomes" id="UP000800038">
    <property type="component" value="Unassembled WGS sequence"/>
</dbReference>
<evidence type="ECO:0000313" key="3">
    <source>
        <dbReference type="Proteomes" id="UP000800038"/>
    </source>
</evidence>
<dbReference type="AlphaFoldDB" id="A0A6A5S8V8"/>
<feature type="non-terminal residue" evidence="2">
    <location>
        <position position="234"/>
    </location>
</feature>